<dbReference type="InterPro" id="IPR036049">
    <property type="entry name" value="Ribosomal_uL29_sf"/>
</dbReference>
<comment type="caution">
    <text evidence="7">The sequence shown here is derived from an EMBL/GenBank/DDBJ whole genome shotgun (WGS) entry which is preliminary data.</text>
</comment>
<comment type="similarity">
    <text evidence="1 5">Belongs to the universal ribosomal protein uL29 family.</text>
</comment>
<evidence type="ECO:0000256" key="3">
    <source>
        <dbReference type="ARBA" id="ARBA00023274"/>
    </source>
</evidence>
<gene>
    <name evidence="5" type="primary">rpmC</name>
    <name evidence="7" type="ORF">A2677_01860</name>
</gene>
<dbReference type="GO" id="GO:0006412">
    <property type="term" value="P:translation"/>
    <property type="evidence" value="ECO:0007669"/>
    <property type="project" value="UniProtKB-UniRule"/>
</dbReference>
<dbReference type="AlphaFoldDB" id="A0A1G2BMP5"/>
<evidence type="ECO:0000313" key="7">
    <source>
        <dbReference type="EMBL" id="OGY90401.1"/>
    </source>
</evidence>
<evidence type="ECO:0000256" key="6">
    <source>
        <dbReference type="SAM" id="Coils"/>
    </source>
</evidence>
<dbReference type="EMBL" id="MHKK01000011">
    <property type="protein sequence ID" value="OGY90401.1"/>
    <property type="molecule type" value="Genomic_DNA"/>
</dbReference>
<dbReference type="GO" id="GO:0003735">
    <property type="term" value="F:structural constituent of ribosome"/>
    <property type="evidence" value="ECO:0007669"/>
    <property type="project" value="InterPro"/>
</dbReference>
<dbReference type="GO" id="GO:1990904">
    <property type="term" value="C:ribonucleoprotein complex"/>
    <property type="evidence" value="ECO:0007669"/>
    <property type="project" value="UniProtKB-KW"/>
</dbReference>
<dbReference type="Gene3D" id="1.10.287.310">
    <property type="match status" value="1"/>
</dbReference>
<dbReference type="Proteomes" id="UP000177817">
    <property type="component" value="Unassembled WGS sequence"/>
</dbReference>
<proteinExistence type="inferred from homology"/>
<dbReference type="GO" id="GO:0005840">
    <property type="term" value="C:ribosome"/>
    <property type="evidence" value="ECO:0007669"/>
    <property type="project" value="UniProtKB-KW"/>
</dbReference>
<dbReference type="InterPro" id="IPR001854">
    <property type="entry name" value="Ribosomal_uL29"/>
</dbReference>
<evidence type="ECO:0000313" key="8">
    <source>
        <dbReference type="Proteomes" id="UP000177817"/>
    </source>
</evidence>
<evidence type="ECO:0000256" key="5">
    <source>
        <dbReference type="HAMAP-Rule" id="MF_00374"/>
    </source>
</evidence>
<accession>A0A1G2BMP5</accession>
<keyword evidence="6" id="KW-0175">Coiled coil</keyword>
<organism evidence="7 8">
    <name type="scientific">Candidatus Komeilibacteria bacterium RIFCSPHIGHO2_01_FULL_52_14</name>
    <dbReference type="NCBI Taxonomy" id="1798549"/>
    <lineage>
        <taxon>Bacteria</taxon>
        <taxon>Candidatus Komeiliibacteriota</taxon>
    </lineage>
</organism>
<dbReference type="NCBIfam" id="TIGR00012">
    <property type="entry name" value="L29"/>
    <property type="match status" value="1"/>
</dbReference>
<dbReference type="HAMAP" id="MF_00374">
    <property type="entry name" value="Ribosomal_uL29"/>
    <property type="match status" value="1"/>
</dbReference>
<reference evidence="7 8" key="1">
    <citation type="journal article" date="2016" name="Nat. Commun.">
        <title>Thousands of microbial genomes shed light on interconnected biogeochemical processes in an aquifer system.</title>
        <authorList>
            <person name="Anantharaman K."/>
            <person name="Brown C.T."/>
            <person name="Hug L.A."/>
            <person name="Sharon I."/>
            <person name="Castelle C.J."/>
            <person name="Probst A.J."/>
            <person name="Thomas B.C."/>
            <person name="Singh A."/>
            <person name="Wilkins M.J."/>
            <person name="Karaoz U."/>
            <person name="Brodie E.L."/>
            <person name="Williams K.H."/>
            <person name="Hubbard S.S."/>
            <person name="Banfield J.F."/>
        </authorList>
    </citation>
    <scope>NUCLEOTIDE SEQUENCE [LARGE SCALE GENOMIC DNA]</scope>
</reference>
<evidence type="ECO:0000256" key="1">
    <source>
        <dbReference type="ARBA" id="ARBA00009254"/>
    </source>
</evidence>
<protein>
    <recommendedName>
        <fullName evidence="4 5">Large ribosomal subunit protein uL29</fullName>
    </recommendedName>
</protein>
<keyword evidence="2 5" id="KW-0689">Ribosomal protein</keyword>
<evidence type="ECO:0000256" key="2">
    <source>
        <dbReference type="ARBA" id="ARBA00022980"/>
    </source>
</evidence>
<dbReference type="SUPFAM" id="SSF46561">
    <property type="entry name" value="Ribosomal protein L29 (L29p)"/>
    <property type="match status" value="1"/>
</dbReference>
<feature type="coiled-coil region" evidence="6">
    <location>
        <begin position="4"/>
        <end position="31"/>
    </location>
</feature>
<sequence>MKMREIKELTAKQISEKLSELRAQIRDMRFKIASQQTKNVRELRTVRKNIARMLTVQNTKHEEQEVKK</sequence>
<dbReference type="Pfam" id="PF00831">
    <property type="entry name" value="Ribosomal_L29"/>
    <property type="match status" value="1"/>
</dbReference>
<evidence type="ECO:0000256" key="4">
    <source>
        <dbReference type="ARBA" id="ARBA00035204"/>
    </source>
</evidence>
<keyword evidence="3 5" id="KW-0687">Ribonucleoprotein</keyword>
<name>A0A1G2BMP5_9BACT</name>